<keyword evidence="2" id="KW-1185">Reference proteome</keyword>
<dbReference type="Proteomes" id="UP000323917">
    <property type="component" value="Chromosome"/>
</dbReference>
<organism evidence="1 2">
    <name type="scientific">Bythopirellula goksoeyrii</name>
    <dbReference type="NCBI Taxonomy" id="1400387"/>
    <lineage>
        <taxon>Bacteria</taxon>
        <taxon>Pseudomonadati</taxon>
        <taxon>Planctomycetota</taxon>
        <taxon>Planctomycetia</taxon>
        <taxon>Pirellulales</taxon>
        <taxon>Lacipirellulaceae</taxon>
        <taxon>Bythopirellula</taxon>
    </lineage>
</organism>
<evidence type="ECO:0000313" key="1">
    <source>
        <dbReference type="EMBL" id="QEG37268.1"/>
    </source>
</evidence>
<sequence>MRDESGGMLHLTPLGAEVISLTRHAVQAVRSLDNKVLSQHDDSHDPSPL</sequence>
<accession>A0A5B9QE49</accession>
<evidence type="ECO:0000313" key="2">
    <source>
        <dbReference type="Proteomes" id="UP000323917"/>
    </source>
</evidence>
<dbReference type="EMBL" id="CP042913">
    <property type="protein sequence ID" value="QEG37268.1"/>
    <property type="molecule type" value="Genomic_DNA"/>
</dbReference>
<reference evidence="1 2" key="1">
    <citation type="submission" date="2019-08" db="EMBL/GenBank/DDBJ databases">
        <title>Deep-cultivation of Planctomycetes and their phenomic and genomic characterization uncovers novel biology.</title>
        <authorList>
            <person name="Wiegand S."/>
            <person name="Jogler M."/>
            <person name="Boedeker C."/>
            <person name="Pinto D."/>
            <person name="Vollmers J."/>
            <person name="Rivas-Marin E."/>
            <person name="Kohn T."/>
            <person name="Peeters S.H."/>
            <person name="Heuer A."/>
            <person name="Rast P."/>
            <person name="Oberbeckmann S."/>
            <person name="Bunk B."/>
            <person name="Jeske O."/>
            <person name="Meyerdierks A."/>
            <person name="Storesund J.E."/>
            <person name="Kallscheuer N."/>
            <person name="Luecker S."/>
            <person name="Lage O.M."/>
            <person name="Pohl T."/>
            <person name="Merkel B.J."/>
            <person name="Hornburger P."/>
            <person name="Mueller R.-W."/>
            <person name="Bruemmer F."/>
            <person name="Labrenz M."/>
            <person name="Spormann A.M."/>
            <person name="Op den Camp H."/>
            <person name="Overmann J."/>
            <person name="Amann R."/>
            <person name="Jetten M.S.M."/>
            <person name="Mascher T."/>
            <person name="Medema M.H."/>
            <person name="Devos D.P."/>
            <person name="Kaster A.-K."/>
            <person name="Ovreas L."/>
            <person name="Rohde M."/>
            <person name="Galperin M.Y."/>
            <person name="Jogler C."/>
        </authorList>
    </citation>
    <scope>NUCLEOTIDE SEQUENCE [LARGE SCALE GENOMIC DNA]</scope>
    <source>
        <strain evidence="1 2">Pr1d</strain>
    </source>
</reference>
<protein>
    <submittedName>
        <fullName evidence="1">Uncharacterized protein</fullName>
    </submittedName>
</protein>
<dbReference type="AlphaFoldDB" id="A0A5B9QE49"/>
<name>A0A5B9QE49_9BACT</name>
<gene>
    <name evidence="1" type="ORF">Pr1d_46090</name>
</gene>
<dbReference type="KEGG" id="bgok:Pr1d_46090"/>
<proteinExistence type="predicted"/>